<proteinExistence type="predicted"/>
<feature type="region of interest" description="Disordered" evidence="1">
    <location>
        <begin position="1012"/>
        <end position="1043"/>
    </location>
</feature>
<feature type="compositionally biased region" description="Basic and acidic residues" evidence="1">
    <location>
        <begin position="1025"/>
        <end position="1034"/>
    </location>
</feature>
<dbReference type="OrthoDB" id="272867at2759"/>
<sequence>MPPPVSTAQAGAGQGAALTMSPPAKATTLAFPNVSIPLLPPGHALPSSTADMEASTAVYFREGHTPYGKRHRSAITNEACAPAVSAVLEIVSAEEDDRAAVGDTDGGSALLGAPPSQLSASAAVEDAATARYLAELFNEPARCEQDVYRLVNVAHCRRVLAEEEEEFRRAVLLHPPRGSLLEGAEVATARAKRVDEFNSCLTVGQHRRYRGLVLEWLRHQPSPSAPPNSAEVLKVVQQEQRLFLEALRREAVSHVVQLSPDHHTTTYARLGSALTSFAQYRRVRHMRQRLVSFLDDAKTKESEGLLLLGSAPESSASAASDAAEDDRGRGNLAYGAMDEAQRDALQGATPLQLFQRRFPSLRVLQWHMVKLYNAQQNGVASPFPNPQIRSLTVAPSAGSGAAGVSPHNRSFEADNALKVSSAAAAHPPSVTVLHGSTSLLLASLPQHRLDDNGDESDAGDGGRVSDNHGSSDRTAPPAAPAFAAHLYVDAAAAASLTPLSTAALHAYVAHQLLPRLGWQVSKYQGKGGEASADGGSTDLVASVSLSISFEAMLKLFAAHVDTEEPRTSFRIPICARVTRRPESSRSDSVTPARGAYHAHVVVGAPVPNVAESRHSIQVAAAEYLIYRAAQSERPRSDAGNQPSTFTETGKAAPSAATVYLSRSTGVSRDIKARQATAQPMMDGASGNAMSTTAEGLLDPQEPPSEAAPPLVFHVAAPVAAAPSSAPENEPLQTASSVIIMAKMEHLNVTSAVRPHARSPSPKASPSAASSEFAVASLAETATPCRWLLEMLSPREMLQLDLLFACFPTATVLLHRVQFAEKAHRDEPAGQQGKKEAEQGCPCMEVLTVERLTFQSWCFSRRHLQKRPAESLITMPSPAEVLATHSWDLLYDTLAWLLDTTARRVAYALESEEGRGEVSAEAPTDAAGERYMYLIMSNHANLVNTSASTKLYTKRRPENAQESEDTTAVTCSYTESRFAVRYVVQDAAEVYPGYVPKVPISVEAANLRFLEKETPSCSDEDDDEADQTKEREKGASKVASRLYRDPHTWNAETIPFTFTRAPAPALSSARG</sequence>
<dbReference type="Proteomes" id="UP000673552">
    <property type="component" value="Unassembled WGS sequence"/>
</dbReference>
<organism evidence="2 3">
    <name type="scientific">Leishmania martiniquensis</name>
    <dbReference type="NCBI Taxonomy" id="1580590"/>
    <lineage>
        <taxon>Eukaryota</taxon>
        <taxon>Discoba</taxon>
        <taxon>Euglenozoa</taxon>
        <taxon>Kinetoplastea</taxon>
        <taxon>Metakinetoplastina</taxon>
        <taxon>Trypanosomatida</taxon>
        <taxon>Trypanosomatidae</taxon>
        <taxon>Leishmaniinae</taxon>
        <taxon>Leishmania</taxon>
    </lineage>
</organism>
<evidence type="ECO:0000313" key="2">
    <source>
        <dbReference type="EMBL" id="KAG5466797.1"/>
    </source>
</evidence>
<comment type="caution">
    <text evidence="2">The sequence shown here is derived from an EMBL/GenBank/DDBJ whole genome shotgun (WGS) entry which is preliminary data.</text>
</comment>
<protein>
    <submittedName>
        <fullName evidence="2">Uncharacterized protein</fullName>
    </submittedName>
</protein>
<dbReference type="GeneID" id="92511112"/>
<evidence type="ECO:0000313" key="3">
    <source>
        <dbReference type="Proteomes" id="UP000673552"/>
    </source>
</evidence>
<dbReference type="RefSeq" id="XP_067174705.1">
    <property type="nucleotide sequence ID" value="XM_067318600.1"/>
</dbReference>
<feature type="compositionally biased region" description="Polar residues" evidence="1">
    <location>
        <begin position="638"/>
        <end position="647"/>
    </location>
</feature>
<reference evidence="3" key="2">
    <citation type="journal article" date="2021" name="Sci. Data">
        <title>Chromosome-scale genome sequencing, assembly and annotation of six genomes from subfamily Leishmaniinae.</title>
        <authorList>
            <person name="Almutairi H."/>
            <person name="Urbaniak M.D."/>
            <person name="Bates M.D."/>
            <person name="Jariyapan N."/>
            <person name="Kwakye-Nuako G."/>
            <person name="Thomaz Soccol V."/>
            <person name="Al-Salem W.S."/>
            <person name="Dillon R.J."/>
            <person name="Bates P.A."/>
            <person name="Gatherer D."/>
        </authorList>
    </citation>
    <scope>NUCLEOTIDE SEQUENCE [LARGE SCALE GENOMIC DNA]</scope>
</reference>
<dbReference type="EMBL" id="JAFEUZ010000035">
    <property type="protein sequence ID" value="KAG5466797.1"/>
    <property type="molecule type" value="Genomic_DNA"/>
</dbReference>
<dbReference type="KEGG" id="lmat:92511112"/>
<feature type="region of interest" description="Disordered" evidence="1">
    <location>
        <begin position="631"/>
        <end position="656"/>
    </location>
</feature>
<keyword evidence="3" id="KW-1185">Reference proteome</keyword>
<feature type="region of interest" description="Disordered" evidence="1">
    <location>
        <begin position="447"/>
        <end position="476"/>
    </location>
</feature>
<feature type="region of interest" description="Disordered" evidence="1">
    <location>
        <begin position="677"/>
        <end position="707"/>
    </location>
</feature>
<gene>
    <name evidence="2" type="ORF">LSCM1_00974</name>
</gene>
<evidence type="ECO:0000256" key="1">
    <source>
        <dbReference type="SAM" id="MobiDB-lite"/>
    </source>
</evidence>
<reference evidence="3" key="1">
    <citation type="journal article" date="2021" name="Microbiol. Resour. Announc.">
        <title>LGAAP: Leishmaniinae Genome Assembly and Annotation Pipeline.</title>
        <authorList>
            <person name="Almutairi H."/>
            <person name="Urbaniak M.D."/>
            <person name="Bates M.D."/>
            <person name="Jariyapan N."/>
            <person name="Kwakye-Nuako G."/>
            <person name="Thomaz-Soccol V."/>
            <person name="Al-Salem W.S."/>
            <person name="Dillon R.J."/>
            <person name="Bates P.A."/>
            <person name="Gatherer D."/>
        </authorList>
    </citation>
    <scope>NUCLEOTIDE SEQUENCE [LARGE SCALE GENOMIC DNA]</scope>
</reference>
<name>A0A836FPS0_9TRYP</name>
<dbReference type="AlphaFoldDB" id="A0A836FPS0"/>
<accession>A0A836FPS0</accession>